<name>A0A381ZB27_9ZZZZ</name>
<dbReference type="AlphaFoldDB" id="A0A381ZB27"/>
<accession>A0A381ZB27</accession>
<protein>
    <submittedName>
        <fullName evidence="1">Uncharacterized protein</fullName>
    </submittedName>
</protein>
<reference evidence="1" key="1">
    <citation type="submission" date="2018-05" db="EMBL/GenBank/DDBJ databases">
        <authorList>
            <person name="Lanie J.A."/>
            <person name="Ng W.-L."/>
            <person name="Kazmierczak K.M."/>
            <person name="Andrzejewski T.M."/>
            <person name="Davidsen T.M."/>
            <person name="Wayne K.J."/>
            <person name="Tettelin H."/>
            <person name="Glass J.I."/>
            <person name="Rusch D."/>
            <person name="Podicherti R."/>
            <person name="Tsui H.-C.T."/>
            <person name="Winkler M.E."/>
        </authorList>
    </citation>
    <scope>NUCLEOTIDE SEQUENCE</scope>
</reference>
<organism evidence="1">
    <name type="scientific">marine metagenome</name>
    <dbReference type="NCBI Taxonomy" id="408172"/>
    <lineage>
        <taxon>unclassified sequences</taxon>
        <taxon>metagenomes</taxon>
        <taxon>ecological metagenomes</taxon>
    </lineage>
</organism>
<sequence length="192" mass="20603">MWKSFRLSEPFGITVQSLGNGNDIEINFGALDSNDGGMKQEPTTAQAVLVMIENVLQIPTTNYMLVQNPCSYASSYIKVVQNYNATGVGAFQSKDLGFVDWVAGGYHIGQDIVVTGAGVQNNNGTWTVTAITQEYLSVDQLLTNDTNIGNAVYSVAGQSTITSAAYPTGFYLTFGTPVPTGKPITVLHNFDK</sequence>
<proteinExistence type="predicted"/>
<evidence type="ECO:0000313" key="1">
    <source>
        <dbReference type="EMBL" id="SVA86505.1"/>
    </source>
</evidence>
<gene>
    <name evidence="1" type="ORF">METZ01_LOCUS139359</name>
</gene>
<dbReference type="EMBL" id="UINC01020647">
    <property type="protein sequence ID" value="SVA86505.1"/>
    <property type="molecule type" value="Genomic_DNA"/>
</dbReference>